<keyword evidence="1" id="KW-1185">Reference proteome</keyword>
<dbReference type="AlphaFoldDB" id="A0A915K897"/>
<evidence type="ECO:0000313" key="2">
    <source>
        <dbReference type="WBParaSite" id="nRc.2.0.1.t34117-RA"/>
    </source>
</evidence>
<sequence length="171" mass="19462">MEEKRHKEHISICIGYLNGFFKLVKNQIITKALLWTSFIQSIYGKIVLLKALLYLLFPTEQNGTECHRPNVTERNENFVPFGTVEDYRQSFSANFHLSFAADNSVGQKISTRSKLQPDVDRSRPVSYDRRIAALSDCRPTLSNEFDAEKADASAQTTECRTGWLPNGDVKV</sequence>
<proteinExistence type="predicted"/>
<reference evidence="2" key="1">
    <citation type="submission" date="2022-11" db="UniProtKB">
        <authorList>
            <consortium name="WormBaseParasite"/>
        </authorList>
    </citation>
    <scope>IDENTIFICATION</scope>
</reference>
<protein>
    <submittedName>
        <fullName evidence="2">Uncharacterized protein</fullName>
    </submittedName>
</protein>
<organism evidence="1 2">
    <name type="scientific">Romanomermis culicivorax</name>
    <name type="common">Nematode worm</name>
    <dbReference type="NCBI Taxonomy" id="13658"/>
    <lineage>
        <taxon>Eukaryota</taxon>
        <taxon>Metazoa</taxon>
        <taxon>Ecdysozoa</taxon>
        <taxon>Nematoda</taxon>
        <taxon>Enoplea</taxon>
        <taxon>Dorylaimia</taxon>
        <taxon>Mermithida</taxon>
        <taxon>Mermithoidea</taxon>
        <taxon>Mermithidae</taxon>
        <taxon>Romanomermis</taxon>
    </lineage>
</organism>
<name>A0A915K897_ROMCU</name>
<dbReference type="WBParaSite" id="nRc.2.0.1.t34117-RA">
    <property type="protein sequence ID" value="nRc.2.0.1.t34117-RA"/>
    <property type="gene ID" value="nRc.2.0.1.g34117"/>
</dbReference>
<dbReference type="Proteomes" id="UP000887565">
    <property type="component" value="Unplaced"/>
</dbReference>
<accession>A0A915K897</accession>
<evidence type="ECO:0000313" key="1">
    <source>
        <dbReference type="Proteomes" id="UP000887565"/>
    </source>
</evidence>